<keyword evidence="4" id="KW-1185">Reference proteome</keyword>
<dbReference type="GO" id="GO:0005516">
    <property type="term" value="F:calmodulin binding"/>
    <property type="evidence" value="ECO:0007669"/>
    <property type="project" value="InterPro"/>
</dbReference>
<feature type="domain" description="Calmodulin-binding" evidence="2">
    <location>
        <begin position="470"/>
        <end position="515"/>
    </location>
</feature>
<evidence type="ECO:0000259" key="2">
    <source>
        <dbReference type="Pfam" id="PF07839"/>
    </source>
</evidence>
<feature type="compositionally biased region" description="Acidic residues" evidence="1">
    <location>
        <begin position="381"/>
        <end position="391"/>
    </location>
</feature>
<dbReference type="Proteomes" id="UP001443914">
    <property type="component" value="Unassembled WGS sequence"/>
</dbReference>
<feature type="compositionally biased region" description="Low complexity" evidence="1">
    <location>
        <begin position="414"/>
        <end position="440"/>
    </location>
</feature>
<dbReference type="EMBL" id="JBDFQZ010000008">
    <property type="protein sequence ID" value="KAK9699690.1"/>
    <property type="molecule type" value="Genomic_DNA"/>
</dbReference>
<dbReference type="Pfam" id="PF07839">
    <property type="entry name" value="CaM_binding"/>
    <property type="match status" value="1"/>
</dbReference>
<feature type="compositionally biased region" description="Low complexity" evidence="1">
    <location>
        <begin position="121"/>
        <end position="141"/>
    </location>
</feature>
<feature type="region of interest" description="Disordered" evidence="1">
    <location>
        <begin position="308"/>
        <end position="340"/>
    </location>
</feature>
<evidence type="ECO:0000313" key="4">
    <source>
        <dbReference type="Proteomes" id="UP001443914"/>
    </source>
</evidence>
<protein>
    <recommendedName>
        <fullName evidence="2">Calmodulin-binding domain-containing protein</fullName>
    </recommendedName>
</protein>
<organism evidence="3 4">
    <name type="scientific">Saponaria officinalis</name>
    <name type="common">Common soapwort</name>
    <name type="synonym">Lychnis saponaria</name>
    <dbReference type="NCBI Taxonomy" id="3572"/>
    <lineage>
        <taxon>Eukaryota</taxon>
        <taxon>Viridiplantae</taxon>
        <taxon>Streptophyta</taxon>
        <taxon>Embryophyta</taxon>
        <taxon>Tracheophyta</taxon>
        <taxon>Spermatophyta</taxon>
        <taxon>Magnoliopsida</taxon>
        <taxon>eudicotyledons</taxon>
        <taxon>Gunneridae</taxon>
        <taxon>Pentapetalae</taxon>
        <taxon>Caryophyllales</taxon>
        <taxon>Caryophyllaceae</taxon>
        <taxon>Caryophylleae</taxon>
        <taxon>Saponaria</taxon>
    </lineage>
</organism>
<dbReference type="AlphaFoldDB" id="A0AAW1J9L9"/>
<feature type="compositionally biased region" description="Polar residues" evidence="1">
    <location>
        <begin position="191"/>
        <end position="215"/>
    </location>
</feature>
<dbReference type="InterPro" id="IPR012417">
    <property type="entry name" value="CaM-bd_dom_pln"/>
</dbReference>
<sequence length="522" mass="56148">MAAIVRGSSSGKEKTGTSPSSSIIKKSTRLSTSAPRSSSSSPTKDKISASTDGKPVPNYLKPTISSNLDFSRISKKSSTESSLTQRSEANRRRSIDRPPSASQVQKGVRTVVPGPREVKSLRSSSFSHKSSTSSSTISSLRPTPERTYARTVSTLKEGRNDSVVSKPRSLKKSSTMSSTITPKTKKERSGVTLSSSSKKAPKSVTSESSVDQDNSGVDRLVVEDDFISVENDDQSLPEISEMPDSSQELGDPTVVFIDGDIKPTVENVQDDVAASEQLNVQHHQYKQEEHDMQTVENVQESLPVVVQEEHRKQDEQHDNRIVETQKEPENVQELSDDKNLTVEKQNITVQEQNMTVEEQNKTVAEQNLTVESAEPQKVEVMETELVEETTEESVAQQKPDNPKEEQEAMVENQTVSSPAPESASASAPAHVPALAAAAAPAPAPAPAASPSTAPVTAAAPAPARASAPAKGQTASGKKDKQQAYNDIIEQTSTKLMGGRKNKVLALAGAFETVISLQDTHKN</sequence>
<name>A0AAW1J9L9_SAPOF</name>
<feature type="compositionally biased region" description="Polar residues" evidence="1">
    <location>
        <begin position="172"/>
        <end position="182"/>
    </location>
</feature>
<evidence type="ECO:0000313" key="3">
    <source>
        <dbReference type="EMBL" id="KAK9699690.1"/>
    </source>
</evidence>
<proteinExistence type="predicted"/>
<dbReference type="PANTHER" id="PTHR33349:SF20">
    <property type="entry name" value="CHROMO DOMAIN CEC-LIKE PROTEIN"/>
    <property type="match status" value="1"/>
</dbReference>
<accession>A0AAW1J9L9</accession>
<evidence type="ECO:0000256" key="1">
    <source>
        <dbReference type="SAM" id="MobiDB-lite"/>
    </source>
</evidence>
<feature type="compositionally biased region" description="Acidic residues" evidence="1">
    <location>
        <begin position="223"/>
        <end position="235"/>
    </location>
</feature>
<comment type="caution">
    <text evidence="3">The sequence shown here is derived from an EMBL/GenBank/DDBJ whole genome shotgun (WGS) entry which is preliminary data.</text>
</comment>
<feature type="compositionally biased region" description="Low complexity" evidence="1">
    <location>
        <begin position="16"/>
        <end position="42"/>
    </location>
</feature>
<feature type="region of interest" description="Disordered" evidence="1">
    <location>
        <begin position="372"/>
        <end position="485"/>
    </location>
</feature>
<dbReference type="PANTHER" id="PTHR33349">
    <property type="entry name" value="EMB|CAB62594.1"/>
    <property type="match status" value="1"/>
</dbReference>
<reference evidence="3" key="1">
    <citation type="submission" date="2024-03" db="EMBL/GenBank/DDBJ databases">
        <title>WGS assembly of Saponaria officinalis var. Norfolk2.</title>
        <authorList>
            <person name="Jenkins J."/>
            <person name="Shu S."/>
            <person name="Grimwood J."/>
            <person name="Barry K."/>
            <person name="Goodstein D."/>
            <person name="Schmutz J."/>
            <person name="Leebens-Mack J."/>
            <person name="Osbourn A."/>
        </authorList>
    </citation>
    <scope>NUCLEOTIDE SEQUENCE [LARGE SCALE GENOMIC DNA]</scope>
    <source>
        <strain evidence="3">JIC</strain>
    </source>
</reference>
<feature type="region of interest" description="Disordered" evidence="1">
    <location>
        <begin position="1"/>
        <end position="252"/>
    </location>
</feature>
<feature type="compositionally biased region" description="Low complexity" evidence="1">
    <location>
        <begin position="448"/>
        <end position="469"/>
    </location>
</feature>
<gene>
    <name evidence="3" type="ORF">RND81_08G189200</name>
</gene>